<dbReference type="EMBL" id="JFBS01000001">
    <property type="protein sequence ID" value="EXG77860.1"/>
    <property type="molecule type" value="Genomic_DNA"/>
</dbReference>
<gene>
    <name evidence="2" type="ORF">XylorDRAFT_0210</name>
</gene>
<evidence type="ECO:0000259" key="1">
    <source>
        <dbReference type="Pfam" id="PF07484"/>
    </source>
</evidence>
<dbReference type="Gene3D" id="3.90.1340.10">
    <property type="entry name" value="Phage tail collar domain"/>
    <property type="match status" value="1"/>
</dbReference>
<dbReference type="SUPFAM" id="SSF88874">
    <property type="entry name" value="Receptor-binding domain of short tail fibre protein gp12"/>
    <property type="match status" value="1"/>
</dbReference>
<dbReference type="Proteomes" id="UP000243438">
    <property type="component" value="Unassembled WGS sequence"/>
</dbReference>
<dbReference type="InterPro" id="IPR037053">
    <property type="entry name" value="Phage_tail_collar_dom_sf"/>
</dbReference>
<name>A0ABP3BCM3_9BACT</name>
<comment type="caution">
    <text evidence="2">The sequence shown here is derived from an EMBL/GenBank/DDBJ whole genome shotgun (WGS) entry which is preliminary data.</text>
</comment>
<sequence>MDSYLGEIRLFPYNLIPSGWVPCDGRTLNIREFTALYSLLGIKFGGNGSTTFCIPNMNGRTLLGIYPGSSGVGTAGGSEFVTLLTTNLPCHSHNMNVVNSYDAILPKADYLGNPNVKTNSSQTANNAAPSYGYAPSDAAALVNMNPSSIGSSGGSVPHENRMPYLVLSYCIATTGYYPPRS</sequence>
<organism evidence="2 3">
    <name type="scientific">Xylanibacter oryzae DSM 17970</name>
    <dbReference type="NCBI Taxonomy" id="915438"/>
    <lineage>
        <taxon>Bacteria</taxon>
        <taxon>Pseudomonadati</taxon>
        <taxon>Bacteroidota</taxon>
        <taxon>Bacteroidia</taxon>
        <taxon>Bacteroidales</taxon>
        <taxon>Prevotellaceae</taxon>
        <taxon>Xylanibacter</taxon>
    </lineage>
</organism>
<dbReference type="Pfam" id="PF07484">
    <property type="entry name" value="Collar"/>
    <property type="match status" value="1"/>
</dbReference>
<reference evidence="2" key="1">
    <citation type="submission" date="2013-07" db="EMBL/GenBank/DDBJ databases">
        <authorList>
            <consortium name="DOE Joint Genome Institute"/>
            <person name="Anderson I."/>
            <person name="Huntemann M."/>
            <person name="Han J."/>
            <person name="Chen A."/>
            <person name="Kyrpides N."/>
            <person name="Mavromatis K."/>
            <person name="Markowitz V."/>
            <person name="Palaniappan K."/>
            <person name="Ivanova N."/>
            <person name="Schaumberg A."/>
            <person name="Pati A."/>
            <person name="Liolios K."/>
            <person name="Nordberg H.P."/>
            <person name="Cantor M.N."/>
            <person name="Hua S.X."/>
            <person name="Woyke T."/>
        </authorList>
    </citation>
    <scope>NUCLEOTIDE SEQUENCE [LARGE SCALE GENOMIC DNA]</scope>
    <source>
        <strain evidence="2">DSM 17970</strain>
    </source>
</reference>
<keyword evidence="3" id="KW-1185">Reference proteome</keyword>
<protein>
    <submittedName>
        <fullName evidence="2">Microcystin-dependent protein</fullName>
    </submittedName>
</protein>
<evidence type="ECO:0000313" key="3">
    <source>
        <dbReference type="Proteomes" id="UP000243438"/>
    </source>
</evidence>
<evidence type="ECO:0000313" key="2">
    <source>
        <dbReference type="EMBL" id="EXG77860.1"/>
    </source>
</evidence>
<feature type="domain" description="Phage tail collar" evidence="1">
    <location>
        <begin position="6"/>
        <end position="61"/>
    </location>
</feature>
<dbReference type="InterPro" id="IPR011083">
    <property type="entry name" value="Phage_tail_collar_dom"/>
</dbReference>
<accession>A0ABP3BCM3</accession>
<proteinExistence type="predicted"/>